<dbReference type="InterPro" id="IPR032861">
    <property type="entry name" value="TAXi_N"/>
</dbReference>
<evidence type="ECO:0000259" key="8">
    <source>
        <dbReference type="PROSITE" id="PS51767"/>
    </source>
</evidence>
<dbReference type="InterPro" id="IPR034161">
    <property type="entry name" value="Pepsin-like_plant"/>
</dbReference>
<evidence type="ECO:0000313" key="9">
    <source>
        <dbReference type="EMBL" id="EAZ40114.1"/>
    </source>
</evidence>
<feature type="active site" evidence="6">
    <location>
        <position position="110"/>
    </location>
</feature>
<dbReference type="CDD" id="cd05476">
    <property type="entry name" value="pepsin_A_like_plant"/>
    <property type="match status" value="1"/>
</dbReference>
<keyword evidence="2" id="KW-0645">Protease</keyword>
<dbReference type="InterPro" id="IPR001461">
    <property type="entry name" value="Aspartic_peptidase_A1"/>
</dbReference>
<dbReference type="GO" id="GO:0004190">
    <property type="term" value="F:aspartic-type endopeptidase activity"/>
    <property type="evidence" value="ECO:0007669"/>
    <property type="project" value="UniProtKB-KW"/>
</dbReference>
<evidence type="ECO:0000256" key="4">
    <source>
        <dbReference type="ARBA" id="ARBA00022801"/>
    </source>
</evidence>
<feature type="signal peptide" evidence="7">
    <location>
        <begin position="1"/>
        <end position="18"/>
    </location>
</feature>
<proteinExistence type="inferred from homology"/>
<feature type="domain" description="Peptidase A1" evidence="8">
    <location>
        <begin position="92"/>
        <end position="405"/>
    </location>
</feature>
<dbReference type="MEROPS" id="A01.040"/>
<dbReference type="Pfam" id="PF14543">
    <property type="entry name" value="TAXi_N"/>
    <property type="match status" value="1"/>
</dbReference>
<dbReference type="InterPro" id="IPR032799">
    <property type="entry name" value="TAXi_C"/>
</dbReference>
<evidence type="ECO:0000256" key="3">
    <source>
        <dbReference type="ARBA" id="ARBA00022750"/>
    </source>
</evidence>
<dbReference type="PANTHER" id="PTHR47967:SF27">
    <property type="entry name" value="OS07G0533600 PROTEIN"/>
    <property type="match status" value="1"/>
</dbReference>
<feature type="chain" id="PRO_5002650123" description="Peptidase A1 domain-containing protein" evidence="7">
    <location>
        <begin position="19"/>
        <end position="412"/>
    </location>
</feature>
<organism evidence="9">
    <name type="scientific">Oryza sativa subsp. japonica</name>
    <name type="common">Rice</name>
    <dbReference type="NCBI Taxonomy" id="39947"/>
    <lineage>
        <taxon>Eukaryota</taxon>
        <taxon>Viridiplantae</taxon>
        <taxon>Streptophyta</taxon>
        <taxon>Embryophyta</taxon>
        <taxon>Tracheophyta</taxon>
        <taxon>Spermatophyta</taxon>
        <taxon>Magnoliopsida</taxon>
        <taxon>Liliopsida</taxon>
        <taxon>Poales</taxon>
        <taxon>Poaceae</taxon>
        <taxon>BOP clade</taxon>
        <taxon>Oryzoideae</taxon>
        <taxon>Oryzeae</taxon>
        <taxon>Oryzinae</taxon>
        <taxon>Oryza</taxon>
        <taxon>Oryza sativa</taxon>
    </lineage>
</organism>
<keyword evidence="7" id="KW-0732">Signal</keyword>
<dbReference type="EMBL" id="CM000144">
    <property type="protein sequence ID" value="EAZ40114.1"/>
    <property type="molecule type" value="Genomic_DNA"/>
</dbReference>
<dbReference type="PANTHER" id="PTHR47967">
    <property type="entry name" value="OS07G0603500 PROTEIN-RELATED"/>
    <property type="match status" value="1"/>
</dbReference>
<gene>
    <name evidence="9" type="ORF">OsJ_24557</name>
</gene>
<keyword evidence="4" id="KW-0378">Hydrolase</keyword>
<name>A3BKM5_ORYSJ</name>
<dbReference type="FunFam" id="2.40.70.10:FF:000033">
    <property type="entry name" value="Aspartyl protease family protein"/>
    <property type="match status" value="1"/>
</dbReference>
<dbReference type="GO" id="GO:0006508">
    <property type="term" value="P:proteolysis"/>
    <property type="evidence" value="ECO:0007669"/>
    <property type="project" value="UniProtKB-KW"/>
</dbReference>
<accession>A3BKM5</accession>
<dbReference type="AlphaFoldDB" id="A3BKM5"/>
<dbReference type="Gene3D" id="2.40.70.10">
    <property type="entry name" value="Acid Proteases"/>
    <property type="match status" value="2"/>
</dbReference>
<reference evidence="9" key="2">
    <citation type="submission" date="2008-12" db="EMBL/GenBank/DDBJ databases">
        <title>Improved gene annotation of the rice (Oryza sativa) genomes.</title>
        <authorList>
            <person name="Wang J."/>
            <person name="Li R."/>
            <person name="Fan W."/>
            <person name="Huang Q."/>
            <person name="Zhang J."/>
            <person name="Zhou Y."/>
            <person name="Hu Y."/>
            <person name="Zi S."/>
            <person name="Li J."/>
            <person name="Ni P."/>
            <person name="Zheng H."/>
            <person name="Zhang Y."/>
            <person name="Zhao M."/>
            <person name="Hao Q."/>
            <person name="McDermott J."/>
            <person name="Samudrala R."/>
            <person name="Kristiansen K."/>
            <person name="Wong G.K.-S."/>
        </authorList>
    </citation>
    <scope>NUCLEOTIDE SEQUENCE</scope>
</reference>
<dbReference type="SUPFAM" id="SSF50630">
    <property type="entry name" value="Acid proteases"/>
    <property type="match status" value="1"/>
</dbReference>
<protein>
    <recommendedName>
        <fullName evidence="8">Peptidase A1 domain-containing protein</fullName>
    </recommendedName>
</protein>
<evidence type="ECO:0000256" key="6">
    <source>
        <dbReference type="PIRSR" id="PIRSR601461-1"/>
    </source>
</evidence>
<dbReference type="PRINTS" id="PR00792">
    <property type="entry name" value="PEPSIN"/>
</dbReference>
<evidence type="ECO:0000256" key="7">
    <source>
        <dbReference type="SAM" id="SignalP"/>
    </source>
</evidence>
<evidence type="ECO:0000256" key="2">
    <source>
        <dbReference type="ARBA" id="ARBA00022670"/>
    </source>
</evidence>
<dbReference type="InterPro" id="IPR033121">
    <property type="entry name" value="PEPTIDASE_A1"/>
</dbReference>
<dbReference type="Pfam" id="PF14541">
    <property type="entry name" value="TAXi_C"/>
    <property type="match status" value="1"/>
</dbReference>
<reference evidence="9" key="1">
    <citation type="journal article" date="2005" name="PLoS Biol.">
        <title>The genomes of Oryza sativa: a history of duplications.</title>
        <authorList>
            <person name="Yu J."/>
            <person name="Wang J."/>
            <person name="Lin W."/>
            <person name="Li S."/>
            <person name="Li H."/>
            <person name="Zhou J."/>
            <person name="Ni P."/>
            <person name="Dong W."/>
            <person name="Hu S."/>
            <person name="Zeng C."/>
            <person name="Zhang J."/>
            <person name="Zhang Y."/>
            <person name="Li R."/>
            <person name="Xu Z."/>
            <person name="Li S."/>
            <person name="Li X."/>
            <person name="Zheng H."/>
            <person name="Cong L."/>
            <person name="Lin L."/>
            <person name="Yin J."/>
            <person name="Geng J."/>
            <person name="Li G."/>
            <person name="Shi J."/>
            <person name="Liu J."/>
            <person name="Lv H."/>
            <person name="Li J."/>
            <person name="Wang J."/>
            <person name="Deng Y."/>
            <person name="Ran L."/>
            <person name="Shi X."/>
            <person name="Wang X."/>
            <person name="Wu Q."/>
            <person name="Li C."/>
            <person name="Ren X."/>
            <person name="Wang J."/>
            <person name="Wang X."/>
            <person name="Li D."/>
            <person name="Liu D."/>
            <person name="Zhang X."/>
            <person name="Ji Z."/>
            <person name="Zhao W."/>
            <person name="Sun Y."/>
            <person name="Zhang Z."/>
            <person name="Bao J."/>
            <person name="Han Y."/>
            <person name="Dong L."/>
            <person name="Ji J."/>
            <person name="Chen P."/>
            <person name="Wu S."/>
            <person name="Liu J."/>
            <person name="Xiao Y."/>
            <person name="Bu D."/>
            <person name="Tan J."/>
            <person name="Yang L."/>
            <person name="Ye C."/>
            <person name="Zhang J."/>
            <person name="Xu J."/>
            <person name="Zhou Y."/>
            <person name="Yu Y."/>
            <person name="Zhang B."/>
            <person name="Zhuang S."/>
            <person name="Wei H."/>
            <person name="Liu B."/>
            <person name="Lei M."/>
            <person name="Yu H."/>
            <person name="Li Y."/>
            <person name="Xu H."/>
            <person name="Wei S."/>
            <person name="He X."/>
            <person name="Fang L."/>
            <person name="Zhang Z."/>
            <person name="Zhang Y."/>
            <person name="Huang X."/>
            <person name="Su Z."/>
            <person name="Tong W."/>
            <person name="Li J."/>
            <person name="Tong Z."/>
            <person name="Li S."/>
            <person name="Ye J."/>
            <person name="Wang L."/>
            <person name="Fang L."/>
            <person name="Lei T."/>
            <person name="Chen C."/>
            <person name="Chen H."/>
            <person name="Xu Z."/>
            <person name="Li H."/>
            <person name="Huang H."/>
            <person name="Zhang F."/>
            <person name="Xu H."/>
            <person name="Li N."/>
            <person name="Zhao C."/>
            <person name="Li S."/>
            <person name="Dong L."/>
            <person name="Huang Y."/>
            <person name="Li L."/>
            <person name="Xi Y."/>
            <person name="Qi Q."/>
            <person name="Li W."/>
            <person name="Zhang B."/>
            <person name="Hu W."/>
            <person name="Zhang Y."/>
            <person name="Tian X."/>
            <person name="Jiao Y."/>
            <person name="Liang X."/>
            <person name="Jin J."/>
            <person name="Gao L."/>
            <person name="Zheng W."/>
            <person name="Hao B."/>
            <person name="Liu S."/>
            <person name="Wang W."/>
            <person name="Yuan L."/>
            <person name="Cao M."/>
            <person name="McDermott J."/>
            <person name="Samudrala R."/>
            <person name="Wang J."/>
            <person name="Wong G.K."/>
            <person name="Yang H."/>
        </authorList>
    </citation>
    <scope>NUCLEOTIDE SEQUENCE [LARGE SCALE GENOMIC DNA]</scope>
</reference>
<dbReference type="InterPro" id="IPR051708">
    <property type="entry name" value="Plant_Aspart_Prot_A1"/>
</dbReference>
<evidence type="ECO:0000256" key="5">
    <source>
        <dbReference type="ARBA" id="ARBA00023180"/>
    </source>
</evidence>
<dbReference type="InterPro" id="IPR021109">
    <property type="entry name" value="Peptidase_aspartic_dom_sf"/>
</dbReference>
<comment type="similarity">
    <text evidence="1">Belongs to the peptidase A1 family.</text>
</comment>
<keyword evidence="3" id="KW-0064">Aspartyl protease</keyword>
<feature type="active site" evidence="6">
    <location>
        <position position="291"/>
    </location>
</feature>
<dbReference type="PROSITE" id="PS51767">
    <property type="entry name" value="PEPTIDASE_A1"/>
    <property type="match status" value="1"/>
</dbReference>
<keyword evidence="5" id="KW-0325">Glycoprotein</keyword>
<sequence length="412" mass="42927">MAAFLVWILLLLPYVAISSTASHGVRLELTHADDRGGYVGAERVRRAADRSHRRVNGFLGAIEGPSSTARLGSDGAGAGGAEASVHASTATYLVDIAIGTPPLPLTAVLDTGSDLIWTQCDAPCRRCFPQPAPLYAPARSATYANVSCRSPMCQALQSPWSRCSPPDTGCAYYFSYGDGTSTDGVLATETFTLGSDTAVRGVAFGCGTENLGSTDNSSGLVGMGRGPLSLVSQLGVTRPRRSCRARAAARGGGAPTTTSPLEGITVGDTLLPIDPAVFRLTPMGDGGVIIDSGTTFTALEERAFVALARALASRVRLPLASGAHLGLSLCFAAASPEAVEVPRLVLHFDGADMELRRESYVVEDRSAGVACLGMVSARGMSVLGSMQQQNTHILYDLERGILSFEPAKCGEL</sequence>
<dbReference type="Proteomes" id="UP000007752">
    <property type="component" value="Chromosome 7"/>
</dbReference>
<evidence type="ECO:0000256" key="1">
    <source>
        <dbReference type="ARBA" id="ARBA00007447"/>
    </source>
</evidence>